<dbReference type="PANTHER" id="PTHR35662">
    <property type="entry name" value="INTERACTOR OF HORMAD1 PROTEIN 1"/>
    <property type="match status" value="1"/>
</dbReference>
<organism evidence="2 3">
    <name type="scientific">Rousettus aegyptiacus</name>
    <name type="common">Egyptian fruit bat</name>
    <name type="synonym">Pteropus aegyptiacus</name>
    <dbReference type="NCBI Taxonomy" id="9407"/>
    <lineage>
        <taxon>Eukaryota</taxon>
        <taxon>Metazoa</taxon>
        <taxon>Chordata</taxon>
        <taxon>Craniata</taxon>
        <taxon>Vertebrata</taxon>
        <taxon>Euteleostomi</taxon>
        <taxon>Mammalia</taxon>
        <taxon>Eutheria</taxon>
        <taxon>Laurasiatheria</taxon>
        <taxon>Chiroptera</taxon>
        <taxon>Yinpterochiroptera</taxon>
        <taxon>Pteropodoidea</taxon>
        <taxon>Pteropodidae</taxon>
        <taxon>Rousettinae</taxon>
        <taxon>Rousettus</taxon>
    </lineage>
</organism>
<dbReference type="GO" id="GO:0000794">
    <property type="term" value="C:condensed nuclear chromosome"/>
    <property type="evidence" value="ECO:0007669"/>
    <property type="project" value="TreeGrafter"/>
</dbReference>
<dbReference type="PANTHER" id="PTHR35662:SF1">
    <property type="entry name" value="INTERACTOR OF HORMAD1 PROTEIN 1"/>
    <property type="match status" value="1"/>
</dbReference>
<evidence type="ECO:0000313" key="2">
    <source>
        <dbReference type="EMBL" id="KAF6473470.1"/>
    </source>
</evidence>
<reference evidence="2 3" key="1">
    <citation type="journal article" date="2020" name="Nature">
        <title>Six reference-quality genomes reveal evolution of bat adaptations.</title>
        <authorList>
            <person name="Jebb D."/>
            <person name="Huang Z."/>
            <person name="Pippel M."/>
            <person name="Hughes G.M."/>
            <person name="Lavrichenko K."/>
            <person name="Devanna P."/>
            <person name="Winkler S."/>
            <person name="Jermiin L.S."/>
            <person name="Skirmuntt E.C."/>
            <person name="Katzourakis A."/>
            <person name="Burkitt-Gray L."/>
            <person name="Ray D.A."/>
            <person name="Sullivan K.A.M."/>
            <person name="Roscito J.G."/>
            <person name="Kirilenko B.M."/>
            <person name="Davalos L.M."/>
            <person name="Corthals A.P."/>
            <person name="Power M.L."/>
            <person name="Jones G."/>
            <person name="Ransome R.D."/>
            <person name="Dechmann D.K.N."/>
            <person name="Locatelli A.G."/>
            <person name="Puechmaille S.J."/>
            <person name="Fedrigo O."/>
            <person name="Jarvis E.D."/>
            <person name="Hiller M."/>
            <person name="Vernes S.C."/>
            <person name="Myers E.W."/>
            <person name="Teeling E.C."/>
        </authorList>
    </citation>
    <scope>NUCLEOTIDE SEQUENCE [LARGE SCALE GENOMIC DNA]</scope>
    <source>
        <strain evidence="2">MRouAeg1</strain>
        <tissue evidence="2">Muscle</tissue>
    </source>
</reference>
<evidence type="ECO:0000313" key="3">
    <source>
        <dbReference type="Proteomes" id="UP000593571"/>
    </source>
</evidence>
<feature type="compositionally biased region" description="Polar residues" evidence="1">
    <location>
        <begin position="272"/>
        <end position="288"/>
    </location>
</feature>
<dbReference type="AlphaFoldDB" id="A0A7J8HN43"/>
<proteinExistence type="predicted"/>
<sequence>MNFNVWSIKEMLSIPTGSGTTKSSNWTNTQTDYSSLSDSQFLFGSQFCPESSETLSAPLDFGVHLRHPKQSQQSSLDSEPSIFTKYQTKPQLFGSDAKDGGLFPLPLPAGKSKGLLEQFEENKKRAKDKCDSETLYNFISHIKESIHRLQTSVEKSEEHLSSRSQSILDSLETVAKTLRETAQAQSDLVLGTVQDKGSAEQAILDVRQTLAARQAEFTEIKSNLKHLEVLVAQQSKDFQQLCEHLGQLNVPSVLAELKRWISVPRVPGHVTDSASQTSPPRAQSLSLTRQDEYGSAEPASGQARAIPAAENLRAGSPQPGGFAVWGKGAKTTAPKEEDALLSPGAEKRNRPVRDKAVQTNCENQVIGKTSSENHDTSIPGHHAPGVSDLVSQGASQLTSLDLNNFETGIENPRPKGQPKGVFSCDPCEQRLVTKQKGRTTQRGRKGKQPPQGRARRGQPRARARRRGHTPSEPCALSPERPPPPASGPRRAVPEPQEPLAQPLRLCRPRSRTQPAGPALGRTVTPRKTARAAQGTLSQAGGCSSSDKRLLSKSSQGDRQMSWFSDLNLEGPQSPLCKEPGKNTLYDLGFDSSDDGF</sequence>
<feature type="region of interest" description="Disordered" evidence="1">
    <location>
        <begin position="405"/>
        <end position="596"/>
    </location>
</feature>
<keyword evidence="3" id="KW-1185">Reference proteome</keyword>
<feature type="compositionally biased region" description="Basic and acidic residues" evidence="1">
    <location>
        <begin position="345"/>
        <end position="355"/>
    </location>
</feature>
<gene>
    <name evidence="2" type="ORF">HJG63_002270</name>
</gene>
<evidence type="ECO:0000256" key="1">
    <source>
        <dbReference type="SAM" id="MobiDB-lite"/>
    </source>
</evidence>
<dbReference type="GO" id="GO:0007129">
    <property type="term" value="P:homologous chromosome pairing at meiosis"/>
    <property type="evidence" value="ECO:0007669"/>
    <property type="project" value="TreeGrafter"/>
</dbReference>
<name>A0A7J8HN43_ROUAE</name>
<feature type="region of interest" description="Disordered" evidence="1">
    <location>
        <begin position="369"/>
        <end position="393"/>
    </location>
</feature>
<dbReference type="GO" id="GO:0042138">
    <property type="term" value="P:meiotic DNA double-strand break formation"/>
    <property type="evidence" value="ECO:0007669"/>
    <property type="project" value="InterPro"/>
</dbReference>
<accession>A0A7J8HN43</accession>
<dbReference type="EMBL" id="JACASE010000004">
    <property type="protein sequence ID" value="KAF6473470.1"/>
    <property type="molecule type" value="Genomic_DNA"/>
</dbReference>
<evidence type="ECO:0008006" key="4">
    <source>
        <dbReference type="Google" id="ProtNLM"/>
    </source>
</evidence>
<protein>
    <recommendedName>
        <fullName evidence="4">Coiled-coil domain containing 36</fullName>
    </recommendedName>
</protein>
<dbReference type="Proteomes" id="UP000593571">
    <property type="component" value="Unassembled WGS sequence"/>
</dbReference>
<dbReference type="Pfam" id="PF15771">
    <property type="entry name" value="IHO1"/>
    <property type="match status" value="1"/>
</dbReference>
<dbReference type="GO" id="GO:0006310">
    <property type="term" value="P:DNA recombination"/>
    <property type="evidence" value="ECO:0007669"/>
    <property type="project" value="InterPro"/>
</dbReference>
<dbReference type="OrthoDB" id="10066605at2759"/>
<comment type="caution">
    <text evidence="2">The sequence shown here is derived from an EMBL/GenBank/DDBJ whole genome shotgun (WGS) entry which is preliminary data.</text>
</comment>
<feature type="compositionally biased region" description="Basic residues" evidence="1">
    <location>
        <begin position="433"/>
        <end position="468"/>
    </location>
</feature>
<feature type="region of interest" description="Disordered" evidence="1">
    <location>
        <begin position="267"/>
        <end position="355"/>
    </location>
</feature>
<dbReference type="InterPro" id="IPR031529">
    <property type="entry name" value="IHO1"/>
</dbReference>